<keyword evidence="1" id="KW-0812">Transmembrane</keyword>
<reference evidence="2 3" key="1">
    <citation type="submission" date="2015-01" db="EMBL/GenBank/DDBJ databases">
        <title>Genome Sequence of Magnetospirillum magnetotacticum Strain MS-1.</title>
        <authorList>
            <person name="Marinov G.K."/>
            <person name="Smalley M.D."/>
            <person name="DeSalvo G."/>
        </authorList>
    </citation>
    <scope>NUCLEOTIDE SEQUENCE [LARGE SCALE GENOMIC DNA]</scope>
    <source>
        <strain evidence="2 3">MS-1</strain>
    </source>
</reference>
<proteinExistence type="predicted"/>
<evidence type="ECO:0000313" key="3">
    <source>
        <dbReference type="Proteomes" id="UP000031971"/>
    </source>
</evidence>
<dbReference type="STRING" id="272627.CCC_02661"/>
<dbReference type="AlphaFoldDB" id="A0A0C2UEE3"/>
<evidence type="ECO:0000313" key="2">
    <source>
        <dbReference type="EMBL" id="KIL99872.1"/>
    </source>
</evidence>
<feature type="transmembrane region" description="Helical" evidence="1">
    <location>
        <begin position="68"/>
        <end position="90"/>
    </location>
</feature>
<organism evidence="2 3">
    <name type="scientific">Paramagnetospirillum magnetotacticum MS-1</name>
    <dbReference type="NCBI Taxonomy" id="272627"/>
    <lineage>
        <taxon>Bacteria</taxon>
        <taxon>Pseudomonadati</taxon>
        <taxon>Pseudomonadota</taxon>
        <taxon>Alphaproteobacteria</taxon>
        <taxon>Rhodospirillales</taxon>
        <taxon>Magnetospirillaceae</taxon>
        <taxon>Paramagnetospirillum</taxon>
    </lineage>
</organism>
<keyword evidence="1" id="KW-1133">Transmembrane helix</keyword>
<gene>
    <name evidence="2" type="ORF">CCC_02661</name>
</gene>
<accession>A0A0C2UEE3</accession>
<dbReference type="Proteomes" id="UP000031971">
    <property type="component" value="Unassembled WGS sequence"/>
</dbReference>
<name>A0A0C2UEE3_PARME</name>
<evidence type="ECO:0000256" key="1">
    <source>
        <dbReference type="SAM" id="Phobius"/>
    </source>
</evidence>
<sequence>MLLLVEEVIWAGLKALMARLGRLPAVARLEAHIQTLPPWGAALLFLAPGAAMLPFKLMALWAMAQGHFLWGLLVLLAAKLTATALFARIYTLCKPTLMTVPWFVRLHDWINGLKAWAHARLNGWRLWRFSRRIIGRMRAWVTSVLA</sequence>
<protein>
    <submittedName>
        <fullName evidence="2">Uncharacterized protein</fullName>
    </submittedName>
</protein>
<comment type="caution">
    <text evidence="2">The sequence shown here is derived from an EMBL/GenBank/DDBJ whole genome shotgun (WGS) entry which is preliminary data.</text>
</comment>
<keyword evidence="1" id="KW-0472">Membrane</keyword>
<feature type="transmembrane region" description="Helical" evidence="1">
    <location>
        <begin position="39"/>
        <end position="61"/>
    </location>
</feature>
<dbReference type="EMBL" id="JXSL01000020">
    <property type="protein sequence ID" value="KIL99872.1"/>
    <property type="molecule type" value="Genomic_DNA"/>
</dbReference>
<keyword evidence="3" id="KW-1185">Reference proteome</keyword>